<dbReference type="AlphaFoldDB" id="A0A8C9B7U7"/>
<evidence type="ECO:0000313" key="3">
    <source>
        <dbReference type="Proteomes" id="UP000694554"/>
    </source>
</evidence>
<reference evidence="2" key="2">
    <citation type="submission" date="2025-08" db="UniProtKB">
        <authorList>
            <consortium name="Ensembl"/>
        </authorList>
    </citation>
    <scope>IDENTIFICATION</scope>
</reference>
<evidence type="ECO:0000256" key="1">
    <source>
        <dbReference type="SAM" id="MobiDB-lite"/>
    </source>
</evidence>
<sequence>MGYWPGPALPQWPLTVSASDNHPNIHSRYECCHGLGPASPPRGSHNGAGGRAGTLDPGPVCSSGGWEGPNLQQLHLHAVTHKVGVLAALPALQVVSGYGEGHGRGIQGALQPLLLGQQQVSLCDQLFHLALQLQLPAVHVLQALAHLLRGVLLRALRQRLSLGHQLPALVVLLLRLVEVGKGLVVAGIAVLEPLIHQVFGRAEASGGQARGRVGACVSGHIVQLAGQLACWHRLRGGLLGQKYICLRHGVPGHGVGGRRGRRATQHGQQGSSSHSVPKQDMASGLVDRYTPSPPVARQQGSAPPPAPAALLKGQAGPSPTCPGHVWHLPGGTASAPHPRPGSCLLCLTGSSGAVPLGTQVSLTGS</sequence>
<dbReference type="Proteomes" id="UP000694554">
    <property type="component" value="Chromosome 15"/>
</dbReference>
<name>A0A8C9B7U7_PHOSS</name>
<feature type="region of interest" description="Disordered" evidence="1">
    <location>
        <begin position="39"/>
        <end position="59"/>
    </location>
</feature>
<proteinExistence type="predicted"/>
<protein>
    <submittedName>
        <fullName evidence="2">Uncharacterized protein</fullName>
    </submittedName>
</protein>
<dbReference type="GeneTree" id="ENSGT00550000076453"/>
<keyword evidence="3" id="KW-1185">Reference proteome</keyword>
<feature type="region of interest" description="Disordered" evidence="1">
    <location>
        <begin position="254"/>
        <end position="324"/>
    </location>
</feature>
<evidence type="ECO:0000313" key="2">
    <source>
        <dbReference type="Ensembl" id="ENSPSNP00000006408.1"/>
    </source>
</evidence>
<feature type="compositionally biased region" description="Low complexity" evidence="1">
    <location>
        <begin position="265"/>
        <end position="275"/>
    </location>
</feature>
<reference evidence="2" key="3">
    <citation type="submission" date="2025-09" db="UniProtKB">
        <authorList>
            <consortium name="Ensembl"/>
        </authorList>
    </citation>
    <scope>IDENTIFICATION</scope>
</reference>
<reference evidence="2" key="1">
    <citation type="submission" date="2019-08" db="EMBL/GenBank/DDBJ databases">
        <title>Phocoena sinus (Vaquita) genome, mPhoSin1, primary haplotype.</title>
        <authorList>
            <person name="Morin P."/>
            <person name="Mountcastle J."/>
            <person name="Fungtammasan C."/>
            <person name="Rhie A."/>
            <person name="Rojas-Bracho L."/>
            <person name="Smith C.R."/>
            <person name="Taylor B.L."/>
            <person name="Gulland F.M.D."/>
            <person name="Musser W."/>
            <person name="Houck M."/>
            <person name="Haase B."/>
            <person name="Paez S."/>
            <person name="Howe K."/>
            <person name="Torrance J."/>
            <person name="Formenti G."/>
            <person name="Phillippy A."/>
            <person name="Ryder O."/>
            <person name="Jarvis E.D."/>
            <person name="Fedrigo O."/>
        </authorList>
    </citation>
    <scope>NUCLEOTIDE SEQUENCE [LARGE SCALE GENOMIC DNA]</scope>
</reference>
<organism evidence="2 3">
    <name type="scientific">Phocoena sinus</name>
    <name type="common">Vaquita</name>
    <dbReference type="NCBI Taxonomy" id="42100"/>
    <lineage>
        <taxon>Eukaryota</taxon>
        <taxon>Metazoa</taxon>
        <taxon>Chordata</taxon>
        <taxon>Craniata</taxon>
        <taxon>Vertebrata</taxon>
        <taxon>Euteleostomi</taxon>
        <taxon>Mammalia</taxon>
        <taxon>Eutheria</taxon>
        <taxon>Laurasiatheria</taxon>
        <taxon>Artiodactyla</taxon>
        <taxon>Whippomorpha</taxon>
        <taxon>Cetacea</taxon>
        <taxon>Odontoceti</taxon>
        <taxon>Phocoenidae</taxon>
        <taxon>Phocoena</taxon>
    </lineage>
</organism>
<dbReference type="Ensembl" id="ENSPSNT00000007303.1">
    <property type="protein sequence ID" value="ENSPSNP00000006408.1"/>
    <property type="gene ID" value="ENSPSNG00000004779.1"/>
</dbReference>
<accession>A0A8C9B7U7</accession>